<gene>
    <name evidence="2" type="ORF">COLO4_25397</name>
</gene>
<proteinExistence type="predicted"/>
<feature type="transmembrane region" description="Helical" evidence="1">
    <location>
        <begin position="12"/>
        <end position="32"/>
    </location>
</feature>
<evidence type="ECO:0000313" key="3">
    <source>
        <dbReference type="Proteomes" id="UP000187203"/>
    </source>
</evidence>
<sequence>MSPNFFKSAKLYIVVCHGVELLLNFVKMYCYLYESGSYRLRMTAKIKDHKKFCGGRWRVQYQSILS</sequence>
<name>A0A1R3I369_9ROSI</name>
<keyword evidence="1" id="KW-0812">Transmembrane</keyword>
<keyword evidence="1" id="KW-1133">Transmembrane helix</keyword>
<evidence type="ECO:0000313" key="2">
    <source>
        <dbReference type="EMBL" id="OMO77020.1"/>
    </source>
</evidence>
<keyword evidence="1" id="KW-0472">Membrane</keyword>
<dbReference type="EMBL" id="AWUE01019023">
    <property type="protein sequence ID" value="OMO77020.1"/>
    <property type="molecule type" value="Genomic_DNA"/>
</dbReference>
<accession>A0A1R3I369</accession>
<dbReference type="AlphaFoldDB" id="A0A1R3I369"/>
<keyword evidence="3" id="KW-1185">Reference proteome</keyword>
<protein>
    <submittedName>
        <fullName evidence="2">Uncharacterized protein</fullName>
    </submittedName>
</protein>
<evidence type="ECO:0000256" key="1">
    <source>
        <dbReference type="SAM" id="Phobius"/>
    </source>
</evidence>
<organism evidence="2 3">
    <name type="scientific">Corchorus olitorius</name>
    <dbReference type="NCBI Taxonomy" id="93759"/>
    <lineage>
        <taxon>Eukaryota</taxon>
        <taxon>Viridiplantae</taxon>
        <taxon>Streptophyta</taxon>
        <taxon>Embryophyta</taxon>
        <taxon>Tracheophyta</taxon>
        <taxon>Spermatophyta</taxon>
        <taxon>Magnoliopsida</taxon>
        <taxon>eudicotyledons</taxon>
        <taxon>Gunneridae</taxon>
        <taxon>Pentapetalae</taxon>
        <taxon>rosids</taxon>
        <taxon>malvids</taxon>
        <taxon>Malvales</taxon>
        <taxon>Malvaceae</taxon>
        <taxon>Grewioideae</taxon>
        <taxon>Apeibeae</taxon>
        <taxon>Corchorus</taxon>
    </lineage>
</organism>
<reference evidence="3" key="1">
    <citation type="submission" date="2013-09" db="EMBL/GenBank/DDBJ databases">
        <title>Corchorus olitorius genome sequencing.</title>
        <authorList>
            <person name="Alam M."/>
            <person name="Haque M.S."/>
            <person name="Islam M.S."/>
            <person name="Emdad E.M."/>
            <person name="Islam M.M."/>
            <person name="Ahmed B."/>
            <person name="Halim A."/>
            <person name="Hossen Q.M.M."/>
            <person name="Hossain M.Z."/>
            <person name="Ahmed R."/>
            <person name="Khan M.M."/>
            <person name="Islam R."/>
            <person name="Rashid M.M."/>
            <person name="Khan S.A."/>
            <person name="Rahman M.S."/>
            <person name="Alam M."/>
            <person name="Yahiya A.S."/>
            <person name="Khan M.S."/>
            <person name="Azam M.S."/>
            <person name="Haque T."/>
            <person name="Lashkar M.Z.H."/>
            <person name="Akhand A.I."/>
            <person name="Morshed G."/>
            <person name="Roy S."/>
            <person name="Uddin K.S."/>
            <person name="Rabeya T."/>
            <person name="Hossain A.S."/>
            <person name="Chowdhury A."/>
            <person name="Snigdha A.R."/>
            <person name="Mortoza M.S."/>
            <person name="Matin S.A."/>
            <person name="Hoque S.M.E."/>
            <person name="Islam M.K."/>
            <person name="Roy D.K."/>
            <person name="Haider R."/>
            <person name="Moosa M.M."/>
            <person name="Elias S.M."/>
            <person name="Hasan A.M."/>
            <person name="Jahan S."/>
            <person name="Shafiuddin M."/>
            <person name="Mahmood N."/>
            <person name="Shommy N.S."/>
        </authorList>
    </citation>
    <scope>NUCLEOTIDE SEQUENCE [LARGE SCALE GENOMIC DNA]</scope>
    <source>
        <strain evidence="3">cv. O-4</strain>
    </source>
</reference>
<comment type="caution">
    <text evidence="2">The sequence shown here is derived from an EMBL/GenBank/DDBJ whole genome shotgun (WGS) entry which is preliminary data.</text>
</comment>
<dbReference type="Proteomes" id="UP000187203">
    <property type="component" value="Unassembled WGS sequence"/>
</dbReference>